<accession>A0ABP0BDQ8</accession>
<keyword evidence="3" id="KW-1185">Reference proteome</keyword>
<feature type="region of interest" description="Disordered" evidence="1">
    <location>
        <begin position="98"/>
        <end position="134"/>
    </location>
</feature>
<dbReference type="Proteomes" id="UP001642482">
    <property type="component" value="Unassembled WGS sequence"/>
</dbReference>
<gene>
    <name evidence="2" type="ORF">SEUCBS140593_003175</name>
</gene>
<organism evidence="2 3">
    <name type="scientific">Sporothrix eucalyptigena</name>
    <dbReference type="NCBI Taxonomy" id="1812306"/>
    <lineage>
        <taxon>Eukaryota</taxon>
        <taxon>Fungi</taxon>
        <taxon>Dikarya</taxon>
        <taxon>Ascomycota</taxon>
        <taxon>Pezizomycotina</taxon>
        <taxon>Sordariomycetes</taxon>
        <taxon>Sordariomycetidae</taxon>
        <taxon>Ophiostomatales</taxon>
        <taxon>Ophiostomataceae</taxon>
        <taxon>Sporothrix</taxon>
    </lineage>
</organism>
<reference evidence="2 3" key="1">
    <citation type="submission" date="2024-01" db="EMBL/GenBank/DDBJ databases">
        <authorList>
            <person name="Allen C."/>
            <person name="Tagirdzhanova G."/>
        </authorList>
    </citation>
    <scope>NUCLEOTIDE SEQUENCE [LARGE SCALE GENOMIC DNA]</scope>
</reference>
<evidence type="ECO:0000313" key="3">
    <source>
        <dbReference type="Proteomes" id="UP001642482"/>
    </source>
</evidence>
<evidence type="ECO:0000313" key="2">
    <source>
        <dbReference type="EMBL" id="CAK7217325.1"/>
    </source>
</evidence>
<proteinExistence type="predicted"/>
<comment type="caution">
    <text evidence="2">The sequence shown here is derived from an EMBL/GenBank/DDBJ whole genome shotgun (WGS) entry which is preliminary data.</text>
</comment>
<name>A0ABP0BDQ8_9PEZI</name>
<evidence type="ECO:0000256" key="1">
    <source>
        <dbReference type="SAM" id="MobiDB-lite"/>
    </source>
</evidence>
<feature type="region of interest" description="Disordered" evidence="1">
    <location>
        <begin position="1"/>
        <end position="28"/>
    </location>
</feature>
<dbReference type="EMBL" id="CAWUHD010000023">
    <property type="protein sequence ID" value="CAK7217325.1"/>
    <property type="molecule type" value="Genomic_DNA"/>
</dbReference>
<protein>
    <submittedName>
        <fullName evidence="2">Uncharacterized protein</fullName>
    </submittedName>
</protein>
<sequence>MSGMRAAGGLRDIFGETPPLDDDGDSPCPIIPAIWQDLIQEAQDLGILDEDAAARWGRAFARQARQNAEDEEAYYADFRQSILDDDDISENNIVKRILRGESVNEHSREDDRSDNDQDRHGTGKSIEDREHDLR</sequence>